<dbReference type="EMBL" id="FOSG01000012">
    <property type="protein sequence ID" value="SFL06417.1"/>
    <property type="molecule type" value="Genomic_DNA"/>
</dbReference>
<accession>A0A1I4EPH0</accession>
<evidence type="ECO:0000313" key="2">
    <source>
        <dbReference type="Proteomes" id="UP000198928"/>
    </source>
</evidence>
<name>A0A1I4EPH0_9ACTN</name>
<sequence length="105" mass="12123">MPFMQICMNGLRFCVTLRHSECRALQLSVIERQEGIALHATPSKRDARYDRVRDRVTVPVTVHGDDGMSVETEMVLEPGQLEPHYAQLGRLIERRDRCERTEGWA</sequence>
<evidence type="ECO:0000313" key="1">
    <source>
        <dbReference type="EMBL" id="SFL06417.1"/>
    </source>
</evidence>
<reference evidence="2" key="1">
    <citation type="submission" date="2016-10" db="EMBL/GenBank/DDBJ databases">
        <authorList>
            <person name="Varghese N."/>
            <person name="Submissions S."/>
        </authorList>
    </citation>
    <scope>NUCLEOTIDE SEQUENCE [LARGE SCALE GENOMIC DNA]</scope>
    <source>
        <strain evidence="2">PL19</strain>
    </source>
</reference>
<keyword evidence="2" id="KW-1185">Reference proteome</keyword>
<dbReference type="AlphaFoldDB" id="A0A1I4EPH0"/>
<organism evidence="1 2">
    <name type="scientific">Streptomyces pini</name>
    <dbReference type="NCBI Taxonomy" id="1520580"/>
    <lineage>
        <taxon>Bacteria</taxon>
        <taxon>Bacillati</taxon>
        <taxon>Actinomycetota</taxon>
        <taxon>Actinomycetes</taxon>
        <taxon>Kitasatosporales</taxon>
        <taxon>Streptomycetaceae</taxon>
        <taxon>Streptomyces</taxon>
    </lineage>
</organism>
<protein>
    <submittedName>
        <fullName evidence="1">Uncharacterized protein</fullName>
    </submittedName>
</protein>
<dbReference type="Proteomes" id="UP000198928">
    <property type="component" value="Unassembled WGS sequence"/>
</dbReference>
<proteinExistence type="predicted"/>
<gene>
    <name evidence="1" type="ORF">SAMN05192584_112119</name>
</gene>